<feature type="compositionally biased region" description="Polar residues" evidence="1">
    <location>
        <begin position="539"/>
        <end position="549"/>
    </location>
</feature>
<dbReference type="GeneID" id="103355815"/>
<feature type="compositionally biased region" description="Polar residues" evidence="1">
    <location>
        <begin position="559"/>
        <end position="581"/>
    </location>
</feature>
<feature type="compositionally biased region" description="Basic and acidic residues" evidence="1">
    <location>
        <begin position="595"/>
        <end position="638"/>
    </location>
</feature>
<feature type="compositionally biased region" description="Pro residues" evidence="1">
    <location>
        <begin position="371"/>
        <end position="381"/>
    </location>
</feature>
<keyword evidence="2" id="KW-1185">Reference proteome</keyword>
<feature type="compositionally biased region" description="Basic residues" evidence="1">
    <location>
        <begin position="674"/>
        <end position="683"/>
    </location>
</feature>
<evidence type="ECO:0000313" key="3">
    <source>
        <dbReference type="RefSeq" id="XP_008277955.1"/>
    </source>
</evidence>
<evidence type="ECO:0000256" key="1">
    <source>
        <dbReference type="SAM" id="MobiDB-lite"/>
    </source>
</evidence>
<gene>
    <name evidence="3" type="primary">LOC103355815</name>
</gene>
<dbReference type="Proteomes" id="UP000694891">
    <property type="component" value="Unplaced"/>
</dbReference>
<feature type="region of interest" description="Disordered" evidence="1">
    <location>
        <begin position="127"/>
        <end position="208"/>
    </location>
</feature>
<reference evidence="3" key="1">
    <citation type="submission" date="2025-08" db="UniProtKB">
        <authorList>
            <consortium name="RefSeq"/>
        </authorList>
    </citation>
    <scope>IDENTIFICATION</scope>
</reference>
<name>A0A9Y4JKR6_9TELE</name>
<sequence length="683" mass="76387">MSLQVCQCCGWSKVTSYHGLRTHQGMNGCTPKGLRMAESDQQHMWLFVGASSTQADIKLDVRTSIKTDTAEYYSDLSLQVCHCGWTKMTTYQGLRIHQGKKGCTAKGGKVPKKEQYDWNNPYEAEVDHRKHVPAERVVIKKENLPPRRSSSSVSAATTVKQEDMSPSARRSSQRALKSSQRRQQISSLLQVNRPVREHPASTVGHWSIDGYTDYTARPVKEEPKSPFAAPQQSLQRTTRQLQDFPTDVQMTRNIREPPTLVPAVRPKQNHKEGQTSSQVREHPAPTDLGDVVRPKEKKLQNQTFSRNTDSRAVDEYWSLKSCIDNETTAAALREKPRLPSQPSFQRVTKSGHKLQDFSNDEQMTRNLKEPPNAPPLVPTVQPPENKKTETQVNGSVREHPKTPPPVLPKKKETQERFKSEFQRKLHMKEDKLNDTRPAEPICESVEDATGANNQSAPAAAEVSAKKEPTSSDDAAQPDFSSGMKVKELARMFSATTDQEAKNKGQEQKTPQAKPLAPKFSVFAETDAAVQPKEKDKEVVSQNKSINSATAAAVTEEPKPSTQSALKKATNLQGDLQLQVNGSVKEPKTPPPVLPKKKDSLTFKAKQERFKSEPQQKLHLREGRMSETRPAETVCEKVADPASTNTQASAKEPPTSSAQPDFSSGMKVKELKQRFNQRRKTRRK</sequence>
<evidence type="ECO:0000313" key="2">
    <source>
        <dbReference type="Proteomes" id="UP000694891"/>
    </source>
</evidence>
<feature type="compositionally biased region" description="Polar residues" evidence="1">
    <location>
        <begin position="641"/>
        <end position="661"/>
    </location>
</feature>
<dbReference type="RefSeq" id="XP_008277955.1">
    <property type="nucleotide sequence ID" value="XM_008279733.1"/>
</dbReference>
<feature type="region of interest" description="Disordered" evidence="1">
    <location>
        <begin position="331"/>
        <end position="683"/>
    </location>
</feature>
<feature type="compositionally biased region" description="Low complexity" evidence="1">
    <location>
        <begin position="146"/>
        <end position="159"/>
    </location>
</feature>
<protein>
    <submittedName>
        <fullName evidence="3">Neurofilament heavy polypeptide-like</fullName>
    </submittedName>
</protein>
<proteinExistence type="predicted"/>
<feature type="compositionally biased region" description="Low complexity" evidence="1">
    <location>
        <begin position="181"/>
        <end position="190"/>
    </location>
</feature>
<feature type="region of interest" description="Disordered" evidence="1">
    <location>
        <begin position="258"/>
        <end position="309"/>
    </location>
</feature>
<feature type="compositionally biased region" description="Basic and acidic residues" evidence="1">
    <location>
        <begin position="269"/>
        <end position="299"/>
    </location>
</feature>
<accession>A0A9Y4JKR6</accession>
<feature type="compositionally biased region" description="Polar residues" evidence="1">
    <location>
        <begin position="168"/>
        <end position="177"/>
    </location>
</feature>
<dbReference type="AlphaFoldDB" id="A0A9Y4JKR6"/>
<feature type="compositionally biased region" description="Basic and acidic residues" evidence="1">
    <location>
        <begin position="409"/>
        <end position="437"/>
    </location>
</feature>
<feature type="compositionally biased region" description="Basic and acidic residues" evidence="1">
    <location>
        <begin position="127"/>
        <end position="145"/>
    </location>
</feature>
<organism evidence="2 3">
    <name type="scientific">Stegastes partitus</name>
    <name type="common">bicolor damselfish</name>
    <dbReference type="NCBI Taxonomy" id="144197"/>
    <lineage>
        <taxon>Eukaryota</taxon>
        <taxon>Metazoa</taxon>
        <taxon>Chordata</taxon>
        <taxon>Craniata</taxon>
        <taxon>Vertebrata</taxon>
        <taxon>Euteleostomi</taxon>
        <taxon>Actinopterygii</taxon>
        <taxon>Neopterygii</taxon>
        <taxon>Teleostei</taxon>
        <taxon>Neoteleostei</taxon>
        <taxon>Acanthomorphata</taxon>
        <taxon>Ovalentaria</taxon>
        <taxon>Pomacentridae</taxon>
        <taxon>Stegastes</taxon>
    </lineage>
</organism>